<evidence type="ECO:0000313" key="1">
    <source>
        <dbReference type="EMBL" id="VAV93315.1"/>
    </source>
</evidence>
<protein>
    <recommendedName>
        <fullName evidence="2">Ferredoxin</fullName>
    </recommendedName>
</protein>
<organism evidence="1">
    <name type="scientific">hydrothermal vent metagenome</name>
    <dbReference type="NCBI Taxonomy" id="652676"/>
    <lineage>
        <taxon>unclassified sequences</taxon>
        <taxon>metagenomes</taxon>
        <taxon>ecological metagenomes</taxon>
    </lineage>
</organism>
<evidence type="ECO:0008006" key="2">
    <source>
        <dbReference type="Google" id="ProtNLM"/>
    </source>
</evidence>
<dbReference type="Gene3D" id="3.40.30.10">
    <property type="entry name" value="Glutaredoxin"/>
    <property type="match status" value="1"/>
</dbReference>
<reference evidence="1" key="1">
    <citation type="submission" date="2018-06" db="EMBL/GenBank/DDBJ databases">
        <authorList>
            <person name="Zhirakovskaya E."/>
        </authorList>
    </citation>
    <scope>NUCLEOTIDE SEQUENCE</scope>
</reference>
<dbReference type="EMBL" id="UOEK01000041">
    <property type="protein sequence ID" value="VAV93315.1"/>
    <property type="molecule type" value="Genomic_DNA"/>
</dbReference>
<proteinExistence type="predicted"/>
<dbReference type="AlphaFoldDB" id="A0A3B0SE64"/>
<gene>
    <name evidence="1" type="ORF">MNBD_ACTINO02-943</name>
</gene>
<accession>A0A3B0SE64</accession>
<sequence length="60" mass="6777">MSNKIDCRRSCERGPIEVVYPEGERCHSITIPVMKRINRERLIGGVPVLEHVLACDVLTS</sequence>
<name>A0A3B0SE64_9ZZZZ</name>